<comment type="caution">
    <text evidence="8">The sequence shown here is derived from an EMBL/GenBank/DDBJ whole genome shotgun (WGS) entry which is preliminary data.</text>
</comment>
<dbReference type="InterPro" id="IPR028082">
    <property type="entry name" value="Peripla_BP_I"/>
</dbReference>
<dbReference type="PROSITE" id="PS00108">
    <property type="entry name" value="PROTEIN_KINASE_ST"/>
    <property type="match status" value="1"/>
</dbReference>
<dbReference type="CDD" id="cd14014">
    <property type="entry name" value="STKc_PknB_like"/>
    <property type="match status" value="1"/>
</dbReference>
<evidence type="ECO:0000256" key="6">
    <source>
        <dbReference type="SAM" id="MobiDB-lite"/>
    </source>
</evidence>
<dbReference type="Pfam" id="PF13458">
    <property type="entry name" value="Peripla_BP_6"/>
    <property type="match status" value="1"/>
</dbReference>
<proteinExistence type="inferred from homology"/>
<dbReference type="Gene3D" id="3.40.50.2300">
    <property type="match status" value="2"/>
</dbReference>
<dbReference type="InterPro" id="IPR000719">
    <property type="entry name" value="Prot_kinase_dom"/>
</dbReference>
<dbReference type="InterPro" id="IPR008271">
    <property type="entry name" value="Ser/Thr_kinase_AS"/>
</dbReference>
<dbReference type="Pfam" id="PF00069">
    <property type="entry name" value="Pkinase"/>
    <property type="match status" value="1"/>
</dbReference>
<feature type="compositionally biased region" description="Low complexity" evidence="6">
    <location>
        <begin position="316"/>
        <end position="344"/>
    </location>
</feature>
<feature type="compositionally biased region" description="Pro residues" evidence="6">
    <location>
        <begin position="283"/>
        <end position="315"/>
    </location>
</feature>
<evidence type="ECO:0000259" key="7">
    <source>
        <dbReference type="PROSITE" id="PS50011"/>
    </source>
</evidence>
<dbReference type="SMART" id="SM00220">
    <property type="entry name" value="S_TKc"/>
    <property type="match status" value="1"/>
</dbReference>
<keyword evidence="9" id="KW-1185">Reference proteome</keyword>
<feature type="compositionally biased region" description="Pro residues" evidence="6">
    <location>
        <begin position="345"/>
        <end position="362"/>
    </location>
</feature>
<feature type="compositionally biased region" description="Gly residues" evidence="6">
    <location>
        <begin position="449"/>
        <end position="461"/>
    </location>
</feature>
<dbReference type="InterPro" id="IPR011009">
    <property type="entry name" value="Kinase-like_dom_sf"/>
</dbReference>
<dbReference type="SUPFAM" id="SSF53822">
    <property type="entry name" value="Periplasmic binding protein-like I"/>
    <property type="match status" value="1"/>
</dbReference>
<evidence type="ECO:0000256" key="5">
    <source>
        <dbReference type="PROSITE-ProRule" id="PRU10141"/>
    </source>
</evidence>
<protein>
    <recommendedName>
        <fullName evidence="7">Protein kinase domain-containing protein</fullName>
    </recommendedName>
</protein>
<reference evidence="9" key="1">
    <citation type="journal article" date="2019" name="Int. J. Syst. Evol. Microbiol.">
        <title>The Global Catalogue of Microorganisms (GCM) 10K type strain sequencing project: providing services to taxonomists for standard genome sequencing and annotation.</title>
        <authorList>
            <consortium name="The Broad Institute Genomics Platform"/>
            <consortium name="The Broad Institute Genome Sequencing Center for Infectious Disease"/>
            <person name="Wu L."/>
            <person name="Ma J."/>
        </authorList>
    </citation>
    <scope>NUCLEOTIDE SEQUENCE [LARGE SCALE GENOMIC DNA]</scope>
    <source>
        <strain evidence="9">JCM 13002</strain>
    </source>
</reference>
<evidence type="ECO:0000256" key="1">
    <source>
        <dbReference type="ARBA" id="ARBA00010062"/>
    </source>
</evidence>
<dbReference type="Gene3D" id="3.30.200.20">
    <property type="entry name" value="Phosphorylase Kinase, domain 1"/>
    <property type="match status" value="1"/>
</dbReference>
<evidence type="ECO:0000256" key="4">
    <source>
        <dbReference type="ARBA" id="ARBA00022840"/>
    </source>
</evidence>
<accession>A0ABP4EUP6</accession>
<feature type="domain" description="Protein kinase" evidence="7">
    <location>
        <begin position="13"/>
        <end position="272"/>
    </location>
</feature>
<keyword evidence="2" id="KW-0732">Signal</keyword>
<name>A0ABP4EUP6_9ACTN</name>
<evidence type="ECO:0000256" key="2">
    <source>
        <dbReference type="ARBA" id="ARBA00022729"/>
    </source>
</evidence>
<feature type="region of interest" description="Disordered" evidence="6">
    <location>
        <begin position="448"/>
        <end position="468"/>
    </location>
</feature>
<sequence>MTQDDAELIAGRYELIERIGQGGMGRVWRGTDRHLFGREVAVKEILFPPGLQDDERAVLLRRFTGEARAAVILNHPGIITVHDVVEHNGAPAIVMEFVRGRSLAAEIRERGPLPVRRVAEIGAAMLGALAEAHGAGIVHRDIKPDNVLLTKDRVVLTDFGIAHLADATTKLSHSGTVIGTPHYMPPEQLEGKRPTAANDLWALGATLYHAVEGRTPFDAEGLHALAIAIFTRPHRPPVLAGPLAPVLEALLAKDPAERATVAQAEELVAAVLRGDTTAGGGPAPDPAPPVPRTPTAPDPVPVPADRQPPPPPPQAPAAEQPVEGPAEGPADGPADGPAGEAGPAAPVPAPPAAPPAVPPHLPHVPQGRPVPDNPYATPPADGLPQPAADGTPEDGVPTGPLEGHRVEELTAGRPGRRPIGRKTTVLAVALATLAVGGVLTWTLLPDSGHGSGSGSGSGSAGSGSSSNDTATTTVVIGVDAPLTGGLASFGTGIKNSADLAVRTANRRTYVPGVTFELKALDDQAQPQTGRQNADALVADDRVLGVVGPLNSSVAQSMLPSFASAGLVDVSPANTNPVLTLGSDWQKGVKSRPYPVYYRTTTTDALQGPFAARYLVKVAKKTKFFVIDDRKTYGAGLADGFTAEVAALGGTVVGSEHVEPGSTDHAALAAKVRASGAEAVYYGGEYPDAAPLSRQLKEGGATVPLMGGDGIFDTEYTRLNGRAEGDLATSVGAPTDALNGGTAFLDDYRAASYPEDAGQYGAYAYDAAWAVIEAVKSAVAANGGTLPSDARAKVAEAMAGVSFDGRTGAVSFDEYGDTTNRQLTVHTVQGGAWHSVRTDTY</sequence>
<dbReference type="PROSITE" id="PS50011">
    <property type="entry name" value="PROTEIN_KINASE_DOM"/>
    <property type="match status" value="1"/>
</dbReference>
<dbReference type="PROSITE" id="PS00107">
    <property type="entry name" value="PROTEIN_KINASE_ATP"/>
    <property type="match status" value="1"/>
</dbReference>
<organism evidence="8 9">
    <name type="scientific">Kitasatospora arboriphila</name>
    <dbReference type="NCBI Taxonomy" id="258052"/>
    <lineage>
        <taxon>Bacteria</taxon>
        <taxon>Bacillati</taxon>
        <taxon>Actinomycetota</taxon>
        <taxon>Actinomycetes</taxon>
        <taxon>Kitasatosporales</taxon>
        <taxon>Streptomycetaceae</taxon>
        <taxon>Kitasatospora</taxon>
    </lineage>
</organism>
<dbReference type="SUPFAM" id="SSF56112">
    <property type="entry name" value="Protein kinase-like (PK-like)"/>
    <property type="match status" value="1"/>
</dbReference>
<keyword evidence="3 5" id="KW-0547">Nucleotide-binding</keyword>
<evidence type="ECO:0000256" key="3">
    <source>
        <dbReference type="ARBA" id="ARBA00022741"/>
    </source>
</evidence>
<dbReference type="Gene3D" id="1.10.510.10">
    <property type="entry name" value="Transferase(Phosphotransferase) domain 1"/>
    <property type="match status" value="1"/>
</dbReference>
<dbReference type="PANTHER" id="PTHR47151">
    <property type="entry name" value="LEU/ILE/VAL-BINDING ABC TRANSPORTER SUBUNIT"/>
    <property type="match status" value="1"/>
</dbReference>
<dbReference type="InterPro" id="IPR028081">
    <property type="entry name" value="Leu-bd"/>
</dbReference>
<evidence type="ECO:0000313" key="9">
    <source>
        <dbReference type="Proteomes" id="UP001499987"/>
    </source>
</evidence>
<comment type="similarity">
    <text evidence="1">Belongs to the leucine-binding protein family.</text>
</comment>
<dbReference type="PANTHER" id="PTHR47151:SF2">
    <property type="entry name" value="AMINO ACID BINDING PROTEIN"/>
    <property type="match status" value="1"/>
</dbReference>
<feature type="binding site" evidence="5">
    <location>
        <position position="43"/>
    </location>
    <ligand>
        <name>ATP</name>
        <dbReference type="ChEBI" id="CHEBI:30616"/>
    </ligand>
</feature>
<evidence type="ECO:0000313" key="8">
    <source>
        <dbReference type="EMBL" id="GAA1127375.1"/>
    </source>
</evidence>
<dbReference type="CDD" id="cd06342">
    <property type="entry name" value="PBP1_ABC_LIVBP-like"/>
    <property type="match status" value="1"/>
</dbReference>
<gene>
    <name evidence="8" type="ORF">GCM10009663_76710</name>
</gene>
<dbReference type="RefSeq" id="WP_425555342.1">
    <property type="nucleotide sequence ID" value="NZ_BAAALD010000169.1"/>
</dbReference>
<dbReference type="EMBL" id="BAAALD010000169">
    <property type="protein sequence ID" value="GAA1127375.1"/>
    <property type="molecule type" value="Genomic_DNA"/>
</dbReference>
<keyword evidence="4 5" id="KW-0067">ATP-binding</keyword>
<feature type="region of interest" description="Disordered" evidence="6">
    <location>
        <begin position="275"/>
        <end position="418"/>
    </location>
</feature>
<dbReference type="InterPro" id="IPR017441">
    <property type="entry name" value="Protein_kinase_ATP_BS"/>
</dbReference>
<dbReference type="Proteomes" id="UP001499987">
    <property type="component" value="Unassembled WGS sequence"/>
</dbReference>